<organism evidence="3 4">
    <name type="scientific">Desulfolutivibrio sulfodismutans</name>
    <dbReference type="NCBI Taxonomy" id="63561"/>
    <lineage>
        <taxon>Bacteria</taxon>
        <taxon>Pseudomonadati</taxon>
        <taxon>Thermodesulfobacteriota</taxon>
        <taxon>Desulfovibrionia</taxon>
        <taxon>Desulfovibrionales</taxon>
        <taxon>Desulfovibrionaceae</taxon>
        <taxon>Desulfolutivibrio</taxon>
    </lineage>
</organism>
<dbReference type="RefSeq" id="WP_163302903.1">
    <property type="nucleotide sequence ID" value="NZ_JAAGRQ010000063.1"/>
</dbReference>
<evidence type="ECO:0000313" key="4">
    <source>
        <dbReference type="Proteomes" id="UP000469724"/>
    </source>
</evidence>
<reference evidence="3 4" key="1">
    <citation type="submission" date="2020-02" db="EMBL/GenBank/DDBJ databases">
        <title>Comparative genomics of sulfur disproportionating microorganisms.</title>
        <authorList>
            <person name="Ward L.M."/>
            <person name="Bertran E."/>
            <person name="Johnston D.T."/>
        </authorList>
    </citation>
    <scope>NUCLEOTIDE SEQUENCE [LARGE SCALE GENOMIC DNA]</scope>
    <source>
        <strain evidence="3 4">DSM 3696</strain>
    </source>
</reference>
<dbReference type="AlphaFoldDB" id="A0A7K3NNR5"/>
<gene>
    <name evidence="3" type="ORF">G3N56_13880</name>
</gene>
<dbReference type="InterPro" id="IPR004360">
    <property type="entry name" value="Glyas_Fos-R_dOase_dom"/>
</dbReference>
<dbReference type="Gene3D" id="3.10.180.10">
    <property type="entry name" value="2,3-Dihydroxybiphenyl 1,2-Dioxygenase, domain 1"/>
    <property type="match status" value="1"/>
</dbReference>
<evidence type="ECO:0000256" key="1">
    <source>
        <dbReference type="ARBA" id="ARBA00022723"/>
    </source>
</evidence>
<dbReference type="PROSITE" id="PS51819">
    <property type="entry name" value="VOC"/>
    <property type="match status" value="1"/>
</dbReference>
<evidence type="ECO:0000259" key="2">
    <source>
        <dbReference type="PROSITE" id="PS51819"/>
    </source>
</evidence>
<dbReference type="Pfam" id="PF00903">
    <property type="entry name" value="Glyoxalase"/>
    <property type="match status" value="1"/>
</dbReference>
<protein>
    <submittedName>
        <fullName evidence="3">VOC family protein</fullName>
    </submittedName>
</protein>
<dbReference type="SUPFAM" id="SSF54593">
    <property type="entry name" value="Glyoxalase/Bleomycin resistance protein/Dihydroxybiphenyl dioxygenase"/>
    <property type="match status" value="1"/>
</dbReference>
<proteinExistence type="predicted"/>
<dbReference type="GO" id="GO:0004493">
    <property type="term" value="F:methylmalonyl-CoA epimerase activity"/>
    <property type="evidence" value="ECO:0007669"/>
    <property type="project" value="TreeGrafter"/>
</dbReference>
<evidence type="ECO:0000313" key="3">
    <source>
        <dbReference type="EMBL" id="NDY57821.1"/>
    </source>
</evidence>
<dbReference type="GO" id="GO:0046872">
    <property type="term" value="F:metal ion binding"/>
    <property type="evidence" value="ECO:0007669"/>
    <property type="project" value="UniProtKB-KW"/>
</dbReference>
<keyword evidence="1" id="KW-0479">Metal-binding</keyword>
<accession>A0A7K3NNR5</accession>
<name>A0A7K3NNR5_9BACT</name>
<dbReference type="EMBL" id="JAAGRQ010000063">
    <property type="protein sequence ID" value="NDY57821.1"/>
    <property type="molecule type" value="Genomic_DNA"/>
</dbReference>
<dbReference type="GO" id="GO:0046491">
    <property type="term" value="P:L-methylmalonyl-CoA metabolic process"/>
    <property type="evidence" value="ECO:0007669"/>
    <property type="project" value="TreeGrafter"/>
</dbReference>
<keyword evidence="4" id="KW-1185">Reference proteome</keyword>
<dbReference type="Proteomes" id="UP000469724">
    <property type="component" value="Unassembled WGS sequence"/>
</dbReference>
<dbReference type="InterPro" id="IPR037523">
    <property type="entry name" value="VOC_core"/>
</dbReference>
<sequence length="149" mass="15870">MPTQFAHTNIVAKDWKALARFYEIALGCTPLAPELVLSGDWLDDLVGLSGCSLHGVNLRMPGHGDSGPMLEILTYEDMPEGPVMHANTPGMAHLAFAVDDVEAAVKAFVANGGSLVGKSIVKEVPGVGRLSAAYARDPEGNIVELMRWD</sequence>
<dbReference type="PANTHER" id="PTHR43048">
    <property type="entry name" value="METHYLMALONYL-COA EPIMERASE"/>
    <property type="match status" value="1"/>
</dbReference>
<comment type="caution">
    <text evidence="3">The sequence shown here is derived from an EMBL/GenBank/DDBJ whole genome shotgun (WGS) entry which is preliminary data.</text>
</comment>
<dbReference type="InterPro" id="IPR029068">
    <property type="entry name" value="Glyas_Bleomycin-R_OHBP_Dase"/>
</dbReference>
<dbReference type="InterPro" id="IPR051785">
    <property type="entry name" value="MMCE/EMCE_epimerase"/>
</dbReference>
<feature type="domain" description="VOC" evidence="2">
    <location>
        <begin position="4"/>
        <end position="148"/>
    </location>
</feature>
<dbReference type="PANTHER" id="PTHR43048:SF5">
    <property type="entry name" value="BLR5325 PROTEIN"/>
    <property type="match status" value="1"/>
</dbReference>